<dbReference type="EMBL" id="BGZK01000525">
    <property type="protein sequence ID" value="GBP48497.1"/>
    <property type="molecule type" value="Genomic_DNA"/>
</dbReference>
<gene>
    <name evidence="1" type="ORF">EVAR_16166_1</name>
</gene>
<sequence length="125" mass="13746">MSHRTRERPAECLASLSHSTMIVFNGKIKNSPVRSVSQPVGLYRGKYEWADAGGAAGGDCSLWVRAATLQLDDGQWQCQVTASNYDVQFPHTAPPLWRRECIASLPLTALVSVFANTPRTPRCLT</sequence>
<evidence type="ECO:0008006" key="3">
    <source>
        <dbReference type="Google" id="ProtNLM"/>
    </source>
</evidence>
<evidence type="ECO:0000313" key="1">
    <source>
        <dbReference type="EMBL" id="GBP48497.1"/>
    </source>
</evidence>
<protein>
    <recommendedName>
        <fullName evidence="3">Ig-like domain-containing protein</fullName>
    </recommendedName>
</protein>
<name>A0A4C1WEA7_EUMVA</name>
<accession>A0A4C1WEA7</accession>
<keyword evidence="2" id="KW-1185">Reference proteome</keyword>
<dbReference type="AlphaFoldDB" id="A0A4C1WEA7"/>
<dbReference type="STRING" id="151549.A0A4C1WEA7"/>
<comment type="caution">
    <text evidence="1">The sequence shown here is derived from an EMBL/GenBank/DDBJ whole genome shotgun (WGS) entry which is preliminary data.</text>
</comment>
<proteinExistence type="predicted"/>
<reference evidence="1 2" key="1">
    <citation type="journal article" date="2019" name="Commun. Biol.">
        <title>The bagworm genome reveals a unique fibroin gene that provides high tensile strength.</title>
        <authorList>
            <person name="Kono N."/>
            <person name="Nakamura H."/>
            <person name="Ohtoshi R."/>
            <person name="Tomita M."/>
            <person name="Numata K."/>
            <person name="Arakawa K."/>
        </authorList>
    </citation>
    <scope>NUCLEOTIDE SEQUENCE [LARGE SCALE GENOMIC DNA]</scope>
</reference>
<dbReference type="Proteomes" id="UP000299102">
    <property type="component" value="Unassembled WGS sequence"/>
</dbReference>
<organism evidence="1 2">
    <name type="scientific">Eumeta variegata</name>
    <name type="common">Bagworm moth</name>
    <name type="synonym">Eumeta japonica</name>
    <dbReference type="NCBI Taxonomy" id="151549"/>
    <lineage>
        <taxon>Eukaryota</taxon>
        <taxon>Metazoa</taxon>
        <taxon>Ecdysozoa</taxon>
        <taxon>Arthropoda</taxon>
        <taxon>Hexapoda</taxon>
        <taxon>Insecta</taxon>
        <taxon>Pterygota</taxon>
        <taxon>Neoptera</taxon>
        <taxon>Endopterygota</taxon>
        <taxon>Lepidoptera</taxon>
        <taxon>Glossata</taxon>
        <taxon>Ditrysia</taxon>
        <taxon>Tineoidea</taxon>
        <taxon>Psychidae</taxon>
        <taxon>Oiketicinae</taxon>
        <taxon>Eumeta</taxon>
    </lineage>
</organism>
<dbReference type="OrthoDB" id="10039395at2759"/>
<evidence type="ECO:0000313" key="2">
    <source>
        <dbReference type="Proteomes" id="UP000299102"/>
    </source>
</evidence>